<dbReference type="PANTHER" id="PTHR22093:SF0">
    <property type="entry name" value="LEUKOCYTE RECEPTOR CLUSTER MEMBER 1"/>
    <property type="match status" value="1"/>
</dbReference>
<sequence length="347" mass="40414">MSFGSLNILQHKSWHVYNEKNREKVRRDEEEAAREAERKRQKAEFAESERRLVLLRAKAKTRIEGSVECPAPAVVEDAELADADCAVVRDGLLRADQASVGMGGSWLAPYNFVVRANPEREAEEKSKKERESRWQNVYLDQSKKERRRWYTMPKKLDTSLDETGLQRKERADPLKQMSKTLKSMKEADAATGKPKAVRGSAPCPSENSIDELRKARLLREQAERRKLELVLNPGLAEPPRPHREVAYSASSQYNPGLTLEAHRHHYHHSEERRDRERELSYRSGRRPTCRQEDWEPHQDVSPHRRDSPLRLSDRKTRRGSKSDSKEKGKRRRRSRSRSRSPSRKRAK</sequence>
<evidence type="ECO:0000313" key="3">
    <source>
        <dbReference type="EMBL" id="KAG5455547.1"/>
    </source>
</evidence>
<feature type="region of interest" description="Disordered" evidence="1">
    <location>
        <begin position="20"/>
        <end position="45"/>
    </location>
</feature>
<dbReference type="Proteomes" id="UP000673691">
    <property type="component" value="Unassembled WGS sequence"/>
</dbReference>
<feature type="region of interest" description="Disordered" evidence="1">
    <location>
        <begin position="184"/>
        <end position="208"/>
    </location>
</feature>
<feature type="compositionally biased region" description="Basic and acidic residues" evidence="1">
    <location>
        <begin position="289"/>
        <end position="326"/>
    </location>
</feature>
<comment type="caution">
    <text evidence="3">The sequence shown here is derived from an EMBL/GenBank/DDBJ whole genome shotgun (WGS) entry which is preliminary data.</text>
</comment>
<gene>
    <name evidence="3" type="ORF">BJ554DRAFT_5002</name>
</gene>
<dbReference type="InterPro" id="IPR039875">
    <property type="entry name" value="LENG1-like"/>
</dbReference>
<dbReference type="SMART" id="SM01083">
    <property type="entry name" value="Cir_N"/>
    <property type="match status" value="1"/>
</dbReference>
<evidence type="ECO:0000256" key="1">
    <source>
        <dbReference type="SAM" id="MobiDB-lite"/>
    </source>
</evidence>
<dbReference type="AlphaFoldDB" id="A0A8H7ZM03"/>
<dbReference type="PANTHER" id="PTHR22093">
    <property type="entry name" value="LEUKOCYTE RECEPTOR CLUSTER LRC MEMBER 1"/>
    <property type="match status" value="1"/>
</dbReference>
<reference evidence="3 4" key="1">
    <citation type="journal article" name="Sci. Rep.">
        <title>Genome-scale phylogenetic analyses confirm Olpidium as the closest living zoosporic fungus to the non-flagellated, terrestrial fungi.</title>
        <authorList>
            <person name="Chang Y."/>
            <person name="Rochon D."/>
            <person name="Sekimoto S."/>
            <person name="Wang Y."/>
            <person name="Chovatia M."/>
            <person name="Sandor L."/>
            <person name="Salamov A."/>
            <person name="Grigoriev I.V."/>
            <person name="Stajich J.E."/>
            <person name="Spatafora J.W."/>
        </authorList>
    </citation>
    <scope>NUCLEOTIDE SEQUENCE [LARGE SCALE GENOMIC DNA]</scope>
    <source>
        <strain evidence="3">S191</strain>
    </source>
</reference>
<evidence type="ECO:0000313" key="4">
    <source>
        <dbReference type="Proteomes" id="UP000673691"/>
    </source>
</evidence>
<feature type="region of interest" description="Disordered" evidence="1">
    <location>
        <begin position="232"/>
        <end position="347"/>
    </location>
</feature>
<keyword evidence="4" id="KW-1185">Reference proteome</keyword>
<dbReference type="InterPro" id="IPR019339">
    <property type="entry name" value="CIR_N_dom"/>
</dbReference>
<dbReference type="OrthoDB" id="2159131at2759"/>
<name>A0A8H7ZM03_9FUNG</name>
<proteinExistence type="predicted"/>
<organism evidence="3 4">
    <name type="scientific">Olpidium bornovanus</name>
    <dbReference type="NCBI Taxonomy" id="278681"/>
    <lineage>
        <taxon>Eukaryota</taxon>
        <taxon>Fungi</taxon>
        <taxon>Fungi incertae sedis</taxon>
        <taxon>Olpidiomycota</taxon>
        <taxon>Olpidiomycotina</taxon>
        <taxon>Olpidiomycetes</taxon>
        <taxon>Olpidiales</taxon>
        <taxon>Olpidiaceae</taxon>
        <taxon>Olpidium</taxon>
    </lineage>
</organism>
<accession>A0A8H7ZM03</accession>
<feature type="compositionally biased region" description="Basic and acidic residues" evidence="1">
    <location>
        <begin position="268"/>
        <end position="280"/>
    </location>
</feature>
<feature type="compositionally biased region" description="Basic residues" evidence="1">
    <location>
        <begin position="327"/>
        <end position="347"/>
    </location>
</feature>
<feature type="domain" description="CBF1-interacting co-repressor CIR N-terminal" evidence="2">
    <location>
        <begin position="13"/>
        <end position="49"/>
    </location>
</feature>
<dbReference type="EMBL" id="JAEFCI010013193">
    <property type="protein sequence ID" value="KAG5455547.1"/>
    <property type="molecule type" value="Genomic_DNA"/>
</dbReference>
<protein>
    <recommendedName>
        <fullName evidence="2">CBF1-interacting co-repressor CIR N-terminal domain-containing protein</fullName>
    </recommendedName>
</protein>
<evidence type="ECO:0000259" key="2">
    <source>
        <dbReference type="SMART" id="SM01083"/>
    </source>
</evidence>